<name>A0A238HIS6_9NEIS</name>
<dbReference type="Pfam" id="PF18922">
    <property type="entry name" value="DUF5672"/>
    <property type="match status" value="1"/>
</dbReference>
<dbReference type="Proteomes" id="UP000215450">
    <property type="component" value="Unassembled WGS sequence"/>
</dbReference>
<dbReference type="OrthoDB" id="7391526at2"/>
<accession>A0A238HIS6</accession>
<feature type="domain" description="DUF5672" evidence="1">
    <location>
        <begin position="77"/>
        <end position="229"/>
    </location>
</feature>
<keyword evidence="4" id="KW-1185">Reference proteome</keyword>
<protein>
    <recommendedName>
        <fullName evidence="1">DUF5672 domain-containing protein</fullName>
    </recommendedName>
</protein>
<reference evidence="3 4" key="2">
    <citation type="submission" date="2017-06" db="EMBL/GenBank/DDBJ databases">
        <authorList>
            <person name="Kim H.J."/>
            <person name="Triplett B.A."/>
        </authorList>
    </citation>
    <scope>NUCLEOTIDE SEQUENCE [LARGE SCALE GENOMIC DNA]</scope>
    <source>
        <strain evidence="3">Kingella_eburonensis</strain>
    </source>
</reference>
<dbReference type="EMBL" id="FXUV02000054">
    <property type="protein sequence ID" value="SNB81323.1"/>
    <property type="molecule type" value="Genomic_DNA"/>
</dbReference>
<reference evidence="2" key="1">
    <citation type="submission" date="2017-05" db="EMBL/GenBank/DDBJ databases">
        <authorList>
            <person name="Song R."/>
            <person name="Chenine A.L."/>
            <person name="Ruprecht R.M."/>
        </authorList>
    </citation>
    <scope>NUCLEOTIDE SEQUENCE</scope>
    <source>
        <strain evidence="2">Kingella_eburonensis</strain>
    </source>
</reference>
<proteinExistence type="predicted"/>
<organism evidence="2">
    <name type="scientific">Kingella negevensis</name>
    <dbReference type="NCBI Taxonomy" id="1522312"/>
    <lineage>
        <taxon>Bacteria</taxon>
        <taxon>Pseudomonadati</taxon>
        <taxon>Pseudomonadota</taxon>
        <taxon>Betaproteobacteria</taxon>
        <taxon>Neisseriales</taxon>
        <taxon>Neisseriaceae</taxon>
        <taxon>Kingella</taxon>
    </lineage>
</organism>
<evidence type="ECO:0000313" key="2">
    <source>
        <dbReference type="EMBL" id="SMQ13431.1"/>
    </source>
</evidence>
<dbReference type="EMBL" id="FXUV01000063">
    <property type="protein sequence ID" value="SMQ13431.1"/>
    <property type="molecule type" value="Genomic_DNA"/>
</dbReference>
<dbReference type="InterPro" id="IPR043729">
    <property type="entry name" value="DUF5672"/>
</dbReference>
<dbReference type="RefSeq" id="WP_095063376.1">
    <property type="nucleotide sequence ID" value="NZ_FXUV02000054.1"/>
</dbReference>
<evidence type="ECO:0000313" key="3">
    <source>
        <dbReference type="EMBL" id="SNB81323.1"/>
    </source>
</evidence>
<dbReference type="AlphaFoldDB" id="A0A238HIS6"/>
<sequence length="251" mass="28883">MPSLTIAAVTGYDGYTQGSVYAINRSYHELKDRIPDIRCVLISPNKPQDLPSHIQHFRVAPFGYLEYNLFILYSLVQFVETDFCLVVQNDGWVLDGTQWRDEFFDYDYIGSPLVTHWASVWQGQPHQIKYQFLRPTPTRAGEVFYQAQNGGFSLRSLKLLEAPRGMGLNMEIMPPDLFSGSNDTHQLKWSPPWHHEDMFLSVWKRGELERYGIKFAPESLAMTFSTENPDCCENYGGSRDRLLGFHLSVVS</sequence>
<evidence type="ECO:0000259" key="1">
    <source>
        <dbReference type="Pfam" id="PF18922"/>
    </source>
</evidence>
<evidence type="ECO:0000313" key="4">
    <source>
        <dbReference type="Proteomes" id="UP000215450"/>
    </source>
</evidence>
<gene>
    <name evidence="3" type="ORF">KEBURONENSIS_00474</name>
    <name evidence="2" type="ORF">KEBURONENSIS_00570</name>
</gene>